<dbReference type="InterPro" id="IPR002933">
    <property type="entry name" value="Peptidase_M20"/>
</dbReference>
<dbReference type="InterPro" id="IPR036264">
    <property type="entry name" value="Bact_exopeptidase_dim_dom"/>
</dbReference>
<organism evidence="9 10">
    <name type="scientific">Candidatus Methanodesulfokora washburnensis</name>
    <dbReference type="NCBI Taxonomy" id="2478471"/>
    <lineage>
        <taxon>Archaea</taxon>
        <taxon>Thermoproteota</taxon>
        <taxon>Candidatus Korarchaeia</taxon>
        <taxon>Candidatus Korarchaeia incertae sedis</taxon>
        <taxon>Candidatus Methanodesulfokora</taxon>
    </lineage>
</organism>
<keyword evidence="7" id="KW-0170">Cobalt</keyword>
<keyword evidence="4" id="KW-0479">Metal-binding</keyword>
<dbReference type="Gene3D" id="3.40.630.10">
    <property type="entry name" value="Zn peptidases"/>
    <property type="match status" value="2"/>
</dbReference>
<comment type="cofactor">
    <cofactor evidence="2">
        <name>Zn(2+)</name>
        <dbReference type="ChEBI" id="CHEBI:29105"/>
    </cofactor>
</comment>
<dbReference type="Pfam" id="PF01546">
    <property type="entry name" value="Peptidase_M20"/>
    <property type="match status" value="1"/>
</dbReference>
<evidence type="ECO:0000313" key="10">
    <source>
        <dbReference type="Proteomes" id="UP000277582"/>
    </source>
</evidence>
<dbReference type="InterPro" id="IPR011650">
    <property type="entry name" value="Peptidase_M20_dimer"/>
</dbReference>
<dbReference type="AlphaFoldDB" id="A0A3R9QV39"/>
<dbReference type="GO" id="GO:0016787">
    <property type="term" value="F:hydrolase activity"/>
    <property type="evidence" value="ECO:0007669"/>
    <property type="project" value="UniProtKB-KW"/>
</dbReference>
<gene>
    <name evidence="9" type="ORF">D6D85_08745</name>
</gene>
<comment type="cofactor">
    <cofactor evidence="1">
        <name>Co(2+)</name>
        <dbReference type="ChEBI" id="CHEBI:48828"/>
    </cofactor>
</comment>
<keyword evidence="5 9" id="KW-0378">Hydrolase</keyword>
<dbReference type="RefSeq" id="WP_125671617.1">
    <property type="nucleotide sequence ID" value="NZ_RCOS01000100.1"/>
</dbReference>
<dbReference type="NCBIfam" id="TIGR01910">
    <property type="entry name" value="DapE-ArgE"/>
    <property type="match status" value="1"/>
</dbReference>
<dbReference type="Pfam" id="PF07687">
    <property type="entry name" value="M20_dimer"/>
    <property type="match status" value="1"/>
</dbReference>
<evidence type="ECO:0000256" key="7">
    <source>
        <dbReference type="ARBA" id="ARBA00023285"/>
    </source>
</evidence>
<dbReference type="OrthoDB" id="24854at2157"/>
<evidence type="ECO:0000256" key="1">
    <source>
        <dbReference type="ARBA" id="ARBA00001941"/>
    </source>
</evidence>
<dbReference type="InterPro" id="IPR010182">
    <property type="entry name" value="ArgE/DapE"/>
</dbReference>
<name>A0A3R9QV39_9CREN</name>
<evidence type="ECO:0000256" key="2">
    <source>
        <dbReference type="ARBA" id="ARBA00001947"/>
    </source>
</evidence>
<accession>A0A3R9QV39</accession>
<evidence type="ECO:0000256" key="3">
    <source>
        <dbReference type="ARBA" id="ARBA00006247"/>
    </source>
</evidence>
<dbReference type="InterPro" id="IPR050072">
    <property type="entry name" value="Peptidase_M20A"/>
</dbReference>
<dbReference type="PANTHER" id="PTHR43808:SF32">
    <property type="entry name" value="ARGE_DAPE-RELATED DEACYLASE"/>
    <property type="match status" value="1"/>
</dbReference>
<feature type="domain" description="Peptidase M20 dimerisation" evidence="8">
    <location>
        <begin position="194"/>
        <end position="302"/>
    </location>
</feature>
<sequence length="402" mass="44235">MIDKISKRIDELREEMVSTMMKMIPLGGIGPENGGDGEIRKAEFLEKLARDMGLDVERVDARDERVPSGIRPNIVIRYKGRSDRSIWIVSHMDVVPPGSGWSSDPFTPVLKNGRIYGRGTEDDGQAIVSSLYAVKVLSDLGIRSNYGLNLAIVSDEETGSKYGIEHLISRGIFSKDDLIIVPDAGNSDGTMIEVAEKGILWLKITVRGKQVHASTPEKGLNAHRIGMRLAIAIDDVLHSRFSDTDPLFDPPRSTFEPTKKEANVENVNTVPGIDVLYFDCRILPKYSINEVLDVVKTVAEAYKAYGADIKVDVVSMNEPSFTDPNSEIVRRIQKAVKLLRGKEAKPMGVGGGTCAAHLRRAGLQAAVWMTTEETAHQPDEYCVVENMVEDAKVMAAVVLDDL</sequence>
<dbReference type="SUPFAM" id="SSF55031">
    <property type="entry name" value="Bacterial exopeptidase dimerisation domain"/>
    <property type="match status" value="1"/>
</dbReference>
<keyword evidence="10" id="KW-1185">Reference proteome</keyword>
<evidence type="ECO:0000259" key="8">
    <source>
        <dbReference type="Pfam" id="PF07687"/>
    </source>
</evidence>
<evidence type="ECO:0000256" key="4">
    <source>
        <dbReference type="ARBA" id="ARBA00022723"/>
    </source>
</evidence>
<comment type="caution">
    <text evidence="9">The sequence shown here is derived from an EMBL/GenBank/DDBJ whole genome shotgun (WGS) entry which is preliminary data.</text>
</comment>
<reference evidence="9 10" key="1">
    <citation type="submission" date="2018-10" db="EMBL/GenBank/DDBJ databases">
        <title>Co-occurring genomic capacity for anaerobic methane metabolism and dissimilatory sulfite reduction discovered in the Korarchaeota.</title>
        <authorList>
            <person name="Mckay L.J."/>
            <person name="Dlakic M."/>
            <person name="Fields M.W."/>
            <person name="Delmont T.O."/>
            <person name="Eren A.M."/>
            <person name="Jay Z.J."/>
            <person name="Klingelsmith K.B."/>
            <person name="Rusch D.B."/>
            <person name="Inskeep W.P."/>
        </authorList>
    </citation>
    <scope>NUCLEOTIDE SEQUENCE [LARGE SCALE GENOMIC DNA]</scope>
    <source>
        <strain evidence="9 10">MDKW</strain>
    </source>
</reference>
<dbReference type="PANTHER" id="PTHR43808">
    <property type="entry name" value="ACETYLORNITHINE DEACETYLASE"/>
    <property type="match status" value="1"/>
</dbReference>
<evidence type="ECO:0000256" key="6">
    <source>
        <dbReference type="ARBA" id="ARBA00022833"/>
    </source>
</evidence>
<protein>
    <submittedName>
        <fullName evidence="9">M20 family metallo-hydrolase</fullName>
    </submittedName>
</protein>
<evidence type="ECO:0000313" key="9">
    <source>
        <dbReference type="EMBL" id="RSN74115.1"/>
    </source>
</evidence>
<evidence type="ECO:0000256" key="5">
    <source>
        <dbReference type="ARBA" id="ARBA00022801"/>
    </source>
</evidence>
<dbReference type="NCBIfam" id="NF010589">
    <property type="entry name" value="PRK13983.1"/>
    <property type="match status" value="1"/>
</dbReference>
<dbReference type="SUPFAM" id="SSF53187">
    <property type="entry name" value="Zn-dependent exopeptidases"/>
    <property type="match status" value="1"/>
</dbReference>
<dbReference type="GO" id="GO:0046872">
    <property type="term" value="F:metal ion binding"/>
    <property type="evidence" value="ECO:0007669"/>
    <property type="project" value="UniProtKB-KW"/>
</dbReference>
<dbReference type="EMBL" id="RCOS01000100">
    <property type="protein sequence ID" value="RSN74115.1"/>
    <property type="molecule type" value="Genomic_DNA"/>
</dbReference>
<dbReference type="Proteomes" id="UP000277582">
    <property type="component" value="Unassembled WGS sequence"/>
</dbReference>
<proteinExistence type="inferred from homology"/>
<keyword evidence="6" id="KW-0862">Zinc</keyword>
<comment type="similarity">
    <text evidence="3">Belongs to the peptidase M20A family.</text>
</comment>